<reference evidence="1" key="1">
    <citation type="submission" date="2018-02" db="EMBL/GenBank/DDBJ databases">
        <title>Rhizophora mucronata_Transcriptome.</title>
        <authorList>
            <person name="Meera S.P."/>
            <person name="Sreeshan A."/>
            <person name="Augustine A."/>
        </authorList>
    </citation>
    <scope>NUCLEOTIDE SEQUENCE</scope>
    <source>
        <tissue evidence="1">Leaf</tissue>
    </source>
</reference>
<name>A0A2P2R518_RHIMU</name>
<dbReference type="AlphaFoldDB" id="A0A2P2R518"/>
<organism evidence="1">
    <name type="scientific">Rhizophora mucronata</name>
    <name type="common">Asiatic mangrove</name>
    <dbReference type="NCBI Taxonomy" id="61149"/>
    <lineage>
        <taxon>Eukaryota</taxon>
        <taxon>Viridiplantae</taxon>
        <taxon>Streptophyta</taxon>
        <taxon>Embryophyta</taxon>
        <taxon>Tracheophyta</taxon>
        <taxon>Spermatophyta</taxon>
        <taxon>Magnoliopsida</taxon>
        <taxon>eudicotyledons</taxon>
        <taxon>Gunneridae</taxon>
        <taxon>Pentapetalae</taxon>
        <taxon>rosids</taxon>
        <taxon>fabids</taxon>
        <taxon>Malpighiales</taxon>
        <taxon>Rhizophoraceae</taxon>
        <taxon>Rhizophora</taxon>
    </lineage>
</organism>
<proteinExistence type="predicted"/>
<protein>
    <submittedName>
        <fullName evidence="1">Uncharacterized protein</fullName>
    </submittedName>
</protein>
<evidence type="ECO:0000313" key="1">
    <source>
        <dbReference type="EMBL" id="MBX74247.1"/>
    </source>
</evidence>
<accession>A0A2P2R518</accession>
<sequence>MASLICSILGEKVQKFSKNSGIICKIKPEFSKNM</sequence>
<dbReference type="EMBL" id="GGEC01093763">
    <property type="protein sequence ID" value="MBX74247.1"/>
    <property type="molecule type" value="Transcribed_RNA"/>
</dbReference>